<accession>A0A1A9Z1V9</accession>
<protein>
    <submittedName>
        <fullName evidence="3">Uncharacterized protein</fullName>
    </submittedName>
</protein>
<keyword evidence="2" id="KW-1133">Transmembrane helix</keyword>
<reference evidence="4" key="1">
    <citation type="submission" date="2014-03" db="EMBL/GenBank/DDBJ databases">
        <authorList>
            <person name="Aksoy S."/>
            <person name="Warren W."/>
            <person name="Wilson R.K."/>
        </authorList>
    </citation>
    <scope>NUCLEOTIDE SEQUENCE [LARGE SCALE GENOMIC DNA]</scope>
    <source>
        <strain evidence="4">IAEA</strain>
    </source>
</reference>
<dbReference type="EnsemblMetazoa" id="GPAI001181-RA">
    <property type="protein sequence ID" value="GPAI001181-PA"/>
    <property type="gene ID" value="GPAI001181"/>
</dbReference>
<evidence type="ECO:0000313" key="4">
    <source>
        <dbReference type="Proteomes" id="UP000092445"/>
    </source>
</evidence>
<dbReference type="Proteomes" id="UP000092445">
    <property type="component" value="Unassembled WGS sequence"/>
</dbReference>
<evidence type="ECO:0000256" key="2">
    <source>
        <dbReference type="SAM" id="Phobius"/>
    </source>
</evidence>
<keyword evidence="4" id="KW-1185">Reference proteome</keyword>
<dbReference type="AlphaFoldDB" id="A0A1A9Z1V9"/>
<reference evidence="3" key="2">
    <citation type="submission" date="2020-05" db="UniProtKB">
        <authorList>
            <consortium name="EnsemblMetazoa"/>
        </authorList>
    </citation>
    <scope>IDENTIFICATION</scope>
    <source>
        <strain evidence="3">IAEA</strain>
    </source>
</reference>
<organism evidence="3 4">
    <name type="scientific">Glossina pallidipes</name>
    <name type="common">Tsetse fly</name>
    <dbReference type="NCBI Taxonomy" id="7398"/>
    <lineage>
        <taxon>Eukaryota</taxon>
        <taxon>Metazoa</taxon>
        <taxon>Ecdysozoa</taxon>
        <taxon>Arthropoda</taxon>
        <taxon>Hexapoda</taxon>
        <taxon>Insecta</taxon>
        <taxon>Pterygota</taxon>
        <taxon>Neoptera</taxon>
        <taxon>Endopterygota</taxon>
        <taxon>Diptera</taxon>
        <taxon>Brachycera</taxon>
        <taxon>Muscomorpha</taxon>
        <taxon>Hippoboscoidea</taxon>
        <taxon>Glossinidae</taxon>
        <taxon>Glossina</taxon>
    </lineage>
</organism>
<feature type="transmembrane region" description="Helical" evidence="2">
    <location>
        <begin position="54"/>
        <end position="72"/>
    </location>
</feature>
<keyword evidence="2" id="KW-0472">Membrane</keyword>
<evidence type="ECO:0000256" key="1">
    <source>
        <dbReference type="SAM" id="MobiDB-lite"/>
    </source>
</evidence>
<evidence type="ECO:0000313" key="3">
    <source>
        <dbReference type="EnsemblMetazoa" id="GPAI001181-PA"/>
    </source>
</evidence>
<feature type="transmembrane region" description="Helical" evidence="2">
    <location>
        <begin position="78"/>
        <end position="99"/>
    </location>
</feature>
<sequence length="154" mass="17776">MRERFEINKKINQTEVMQKLFKSVTESGIKNGGSIKVILSKIWKRGKRAQRIKANWALLLMVYLLLSCFFASKEVVVLCLLLTLIVVIVSFVTFILTNMQDIRDDKPYKHPSLLCRNICVKQSLKVKVHMQSGGRKASDDQVQSAHIRPYQIKR</sequence>
<feature type="region of interest" description="Disordered" evidence="1">
    <location>
        <begin position="132"/>
        <end position="154"/>
    </location>
</feature>
<name>A0A1A9Z1V9_GLOPL</name>
<keyword evidence="2" id="KW-0812">Transmembrane</keyword>
<dbReference type="VEuPathDB" id="VectorBase:GPAI001181"/>
<proteinExistence type="predicted"/>